<evidence type="ECO:0000256" key="5">
    <source>
        <dbReference type="ARBA" id="ARBA00023167"/>
    </source>
</evidence>
<dbReference type="EMBL" id="JWZX01002845">
    <property type="protein sequence ID" value="KOO26472.1"/>
    <property type="molecule type" value="Genomic_DNA"/>
</dbReference>
<dbReference type="Pfam" id="PF01048">
    <property type="entry name" value="PNP_UDP_1"/>
    <property type="match status" value="1"/>
</dbReference>
<evidence type="ECO:0000256" key="6">
    <source>
        <dbReference type="SAM" id="MobiDB-lite"/>
    </source>
</evidence>
<dbReference type="EC" id="3.2.2.9" evidence="2"/>
<evidence type="ECO:0000313" key="9">
    <source>
        <dbReference type="Proteomes" id="UP000037460"/>
    </source>
</evidence>
<feature type="compositionally biased region" description="Acidic residues" evidence="6">
    <location>
        <begin position="516"/>
        <end position="536"/>
    </location>
</feature>
<dbReference type="GO" id="GO:0008782">
    <property type="term" value="F:adenosylhomocysteine nucleosidase activity"/>
    <property type="evidence" value="ECO:0007669"/>
    <property type="project" value="UniProtKB-EC"/>
</dbReference>
<dbReference type="CDD" id="cd09008">
    <property type="entry name" value="MTAN"/>
    <property type="match status" value="1"/>
</dbReference>
<comment type="caution">
    <text evidence="8">The sequence shown here is derived from an EMBL/GenBank/DDBJ whole genome shotgun (WGS) entry which is preliminary data.</text>
</comment>
<dbReference type="SUPFAM" id="SSF53167">
    <property type="entry name" value="Purine and uridine phosphorylases"/>
    <property type="match status" value="1"/>
</dbReference>
<keyword evidence="5" id="KW-0486">Methionine biosynthesis</keyword>
<dbReference type="Proteomes" id="UP000037460">
    <property type="component" value="Unassembled WGS sequence"/>
</dbReference>
<dbReference type="AlphaFoldDB" id="A0A0M0JJJ1"/>
<gene>
    <name evidence="8" type="ORF">Ctob_002812</name>
</gene>
<accession>A0A0M0JJJ1</accession>
<dbReference type="NCBIfam" id="TIGR01704">
    <property type="entry name" value="MTA_SAH-Nsdase"/>
    <property type="match status" value="1"/>
</dbReference>
<evidence type="ECO:0000259" key="7">
    <source>
        <dbReference type="Pfam" id="PF01048"/>
    </source>
</evidence>
<dbReference type="InterPro" id="IPR035994">
    <property type="entry name" value="Nucleoside_phosphorylase_sf"/>
</dbReference>
<dbReference type="GO" id="GO:0019509">
    <property type="term" value="P:L-methionine salvage from methylthioadenosine"/>
    <property type="evidence" value="ECO:0007669"/>
    <property type="project" value="UniProtKB-UniPathway"/>
</dbReference>
<dbReference type="GO" id="GO:0005829">
    <property type="term" value="C:cytosol"/>
    <property type="evidence" value="ECO:0007669"/>
    <property type="project" value="TreeGrafter"/>
</dbReference>
<dbReference type="Gene3D" id="3.40.50.1580">
    <property type="entry name" value="Nucleoside phosphorylase domain"/>
    <property type="match status" value="1"/>
</dbReference>
<dbReference type="PANTHER" id="PTHR46832">
    <property type="entry name" value="5'-METHYLTHIOADENOSINE/S-ADENOSYLHOMOCYSTEINE NUCLEOSIDASE"/>
    <property type="match status" value="1"/>
</dbReference>
<dbReference type="UniPathway" id="UPA00904">
    <property type="reaction ID" value="UER00871"/>
</dbReference>
<dbReference type="GO" id="GO:0019284">
    <property type="term" value="P:L-methionine salvage from S-adenosylmethionine"/>
    <property type="evidence" value="ECO:0007669"/>
    <property type="project" value="TreeGrafter"/>
</dbReference>
<reference evidence="9" key="1">
    <citation type="journal article" date="2015" name="PLoS Genet.">
        <title>Genome Sequence and Transcriptome Analyses of Chrysochromulina tobin: Metabolic Tools for Enhanced Algal Fitness in the Prominent Order Prymnesiales (Haptophyceae).</title>
        <authorList>
            <person name="Hovde B.T."/>
            <person name="Deodato C.R."/>
            <person name="Hunsperger H.M."/>
            <person name="Ryken S.A."/>
            <person name="Yost W."/>
            <person name="Jha R.K."/>
            <person name="Patterson J."/>
            <person name="Monnat R.J. Jr."/>
            <person name="Barlow S.B."/>
            <person name="Starkenburg S.R."/>
            <person name="Cattolico R.A."/>
        </authorList>
    </citation>
    <scope>NUCLEOTIDE SEQUENCE</scope>
    <source>
        <strain evidence="9">CCMP291</strain>
    </source>
</reference>
<organism evidence="8 9">
    <name type="scientific">Chrysochromulina tobinii</name>
    <dbReference type="NCBI Taxonomy" id="1460289"/>
    <lineage>
        <taxon>Eukaryota</taxon>
        <taxon>Haptista</taxon>
        <taxon>Haptophyta</taxon>
        <taxon>Prymnesiophyceae</taxon>
        <taxon>Prymnesiales</taxon>
        <taxon>Chrysochromulinaceae</taxon>
        <taxon>Chrysochromulina</taxon>
    </lineage>
</organism>
<dbReference type="PANTHER" id="PTHR46832:SF1">
    <property type="entry name" value="5'-METHYLTHIOADENOSINE_S-ADENOSYLHOMOCYSTEINE NUCLEOSIDASE"/>
    <property type="match status" value="1"/>
</dbReference>
<dbReference type="GO" id="GO:0008930">
    <property type="term" value="F:methylthioadenosine nucleosidase activity"/>
    <property type="evidence" value="ECO:0007669"/>
    <property type="project" value="InterPro"/>
</dbReference>
<keyword evidence="9" id="KW-1185">Reference proteome</keyword>
<evidence type="ECO:0000256" key="2">
    <source>
        <dbReference type="ARBA" id="ARBA00011974"/>
    </source>
</evidence>
<evidence type="ECO:0000256" key="4">
    <source>
        <dbReference type="ARBA" id="ARBA00022801"/>
    </source>
</evidence>
<name>A0A0M0JJJ1_9EUKA</name>
<feature type="region of interest" description="Disordered" evidence="6">
    <location>
        <begin position="284"/>
        <end position="331"/>
    </location>
</feature>
<evidence type="ECO:0000256" key="3">
    <source>
        <dbReference type="ARBA" id="ARBA00022605"/>
    </source>
</evidence>
<evidence type="ECO:0000256" key="1">
    <source>
        <dbReference type="ARBA" id="ARBA00004945"/>
    </source>
</evidence>
<feature type="compositionally biased region" description="Basic and acidic residues" evidence="6">
    <location>
        <begin position="321"/>
        <end position="331"/>
    </location>
</feature>
<proteinExistence type="predicted"/>
<dbReference type="InterPro" id="IPR000845">
    <property type="entry name" value="Nucleoside_phosphorylase_d"/>
</dbReference>
<feature type="compositionally biased region" description="Basic and acidic residues" evidence="6">
    <location>
        <begin position="295"/>
        <end position="314"/>
    </location>
</feature>
<dbReference type="OrthoDB" id="1891335at2759"/>
<comment type="pathway">
    <text evidence="1">Amino-acid biosynthesis; L-methionine biosynthesis via salvage pathway; S-methyl-5-thio-alpha-D-ribose 1-phosphate from S-methyl-5'-thioadenosine (hydrolase route): step 1/2.</text>
</comment>
<keyword evidence="4" id="KW-0378">Hydrolase</keyword>
<keyword evidence="3" id="KW-0028">Amino-acid biosynthesis</keyword>
<sequence length="536" mass="56805">MASSKSCLGILAAVRSQDPRQRAPQSFQLHSAHAACPAPPPQMPQEVEKLKANVTDQVEHNRGTVFTFTTGTLGGRPVVFAAANVGTVFAGSAATTMINEFKVSAIVFTGVAGGLKQGQKVGDLLIGKDVVNYEMDVRAFHPPWDPHVYQLGEIPFLKWRFYEADPTMLATALEAPLAHGVVLAQGRIATGSIFIDTAAKKAMTSTVWEPLGFPDACEMENAGVAQICKAYGVPYLSLRALSDVIEGDANADFGAFCQQAADNVFPIVQHLAATLVDAVDVSAGEGAKPKGGKPSAEEIEKMKAEKAAQPKKEPPPPQTKETPEEKAAKEAAKAKDKLLKTVIKEGGKKGVEIEGAAEMGGLDFFCTTIESPEGDQSLLLTAMQAMNADPDPLAEERKGCSGFVGKMIFSAGTAQLAIVAYVPKPESNKSAEKVDVTEWIKSVAAAVGGTVTNEKMEAPDTFVNEGKPFPCPHGGHFAEAVVVSNPEAGKYAIKDKDTAMAAAFDYLRKHGAFPEDTGDDEDDMVFGDDDDLSAFD</sequence>
<protein>
    <recommendedName>
        <fullName evidence="2">adenosylhomocysteine nucleosidase</fullName>
        <ecNumber evidence="2">3.2.2.9</ecNumber>
    </recommendedName>
</protein>
<dbReference type="GO" id="GO:0009164">
    <property type="term" value="P:nucleoside catabolic process"/>
    <property type="evidence" value="ECO:0007669"/>
    <property type="project" value="InterPro"/>
</dbReference>
<feature type="domain" description="Nucleoside phosphorylase" evidence="7">
    <location>
        <begin position="43"/>
        <end position="271"/>
    </location>
</feature>
<evidence type="ECO:0000313" key="8">
    <source>
        <dbReference type="EMBL" id="KOO26472.1"/>
    </source>
</evidence>
<dbReference type="InterPro" id="IPR010049">
    <property type="entry name" value="MTA_SAH_Nsdase"/>
</dbReference>
<feature type="region of interest" description="Disordered" evidence="6">
    <location>
        <begin position="512"/>
        <end position="536"/>
    </location>
</feature>